<name>A0AAD3DDZ6_9CHLO</name>
<evidence type="ECO:0000256" key="1">
    <source>
        <dbReference type="SAM" id="MobiDB-lite"/>
    </source>
</evidence>
<evidence type="ECO:0000313" key="3">
    <source>
        <dbReference type="EMBL" id="GFR39898.1"/>
    </source>
</evidence>
<keyword evidence="4" id="KW-1185">Reference proteome</keyword>
<dbReference type="InterPro" id="IPR051044">
    <property type="entry name" value="MAG_DAG_Lipase"/>
</dbReference>
<protein>
    <recommendedName>
        <fullName evidence="2">Serine aminopeptidase S33 domain-containing protein</fullName>
    </recommendedName>
</protein>
<dbReference type="AlphaFoldDB" id="A0AAD3DDZ6"/>
<dbReference type="Gene3D" id="3.40.50.1820">
    <property type="entry name" value="alpha/beta hydrolase"/>
    <property type="match status" value="1"/>
</dbReference>
<dbReference type="Proteomes" id="UP001054857">
    <property type="component" value="Unassembled WGS sequence"/>
</dbReference>
<proteinExistence type="predicted"/>
<feature type="region of interest" description="Disordered" evidence="1">
    <location>
        <begin position="155"/>
        <end position="208"/>
    </location>
</feature>
<sequence length="409" mass="43926">MLGANVVTGIHGIFVNSRRQKLHTLHYPSKSGPPAALLFLHHGLAEHSGRYDKGKRSFKSMPKRTSKMMLLTFAWIRYPAPPQHVTLTTPSPSPHSGSAVCRYLADNGIAVYTYDAHGHGRSEPLDVNSRAYIQSYTHLVDDLSDYMDSVLASLTPATTTSTPPPPSAAAAAPDPHSTTQPQQQQQSSAMQPSPQPLSSTPPPPPVFMLGHSMGGLVAALLCLRRQQQVAGLLLHSPLVDIEWTPVLRVQAMVGGLLATLVPRARLVPAVRPEDMSQDPRVVADYVADPLNTVGPVRTRTGHELLRGVSELRRRASELVLPVYVCHGTRDATTSAAMSRRLVEGPGGVSSGDKVFRSVEGGYHELLHGPEWEECTGEVLAWMRARMEGRAGSRAVGGGGAGAGAIRAKM</sequence>
<dbReference type="InterPro" id="IPR029058">
    <property type="entry name" value="AB_hydrolase_fold"/>
</dbReference>
<feature type="compositionally biased region" description="Pro residues" evidence="1">
    <location>
        <begin position="193"/>
        <end position="206"/>
    </location>
</feature>
<dbReference type="EMBL" id="BMAR01000001">
    <property type="protein sequence ID" value="GFR39898.1"/>
    <property type="molecule type" value="Genomic_DNA"/>
</dbReference>
<organism evidence="3 4">
    <name type="scientific">Astrephomene gubernaculifera</name>
    <dbReference type="NCBI Taxonomy" id="47775"/>
    <lineage>
        <taxon>Eukaryota</taxon>
        <taxon>Viridiplantae</taxon>
        <taxon>Chlorophyta</taxon>
        <taxon>core chlorophytes</taxon>
        <taxon>Chlorophyceae</taxon>
        <taxon>CS clade</taxon>
        <taxon>Chlamydomonadales</taxon>
        <taxon>Astrephomenaceae</taxon>
        <taxon>Astrephomene</taxon>
    </lineage>
</organism>
<feature type="domain" description="Serine aminopeptidase S33" evidence="2">
    <location>
        <begin position="201"/>
        <end position="369"/>
    </location>
</feature>
<dbReference type="Pfam" id="PF12146">
    <property type="entry name" value="Hydrolase_4"/>
    <property type="match status" value="2"/>
</dbReference>
<evidence type="ECO:0000259" key="2">
    <source>
        <dbReference type="Pfam" id="PF12146"/>
    </source>
</evidence>
<evidence type="ECO:0000313" key="4">
    <source>
        <dbReference type="Proteomes" id="UP001054857"/>
    </source>
</evidence>
<dbReference type="InterPro" id="IPR022742">
    <property type="entry name" value="Hydrolase_4"/>
</dbReference>
<reference evidence="3 4" key="1">
    <citation type="journal article" date="2021" name="Sci. Rep.">
        <title>Genome sequencing of the multicellular alga Astrephomene provides insights into convergent evolution of germ-soma differentiation.</title>
        <authorList>
            <person name="Yamashita S."/>
            <person name="Yamamoto K."/>
            <person name="Matsuzaki R."/>
            <person name="Suzuki S."/>
            <person name="Yamaguchi H."/>
            <person name="Hirooka S."/>
            <person name="Minakuchi Y."/>
            <person name="Miyagishima S."/>
            <person name="Kawachi M."/>
            <person name="Toyoda A."/>
            <person name="Nozaki H."/>
        </authorList>
    </citation>
    <scope>NUCLEOTIDE SEQUENCE [LARGE SCALE GENOMIC DNA]</scope>
    <source>
        <strain evidence="3 4">NIES-4017</strain>
    </source>
</reference>
<feature type="domain" description="Serine aminopeptidase S33" evidence="2">
    <location>
        <begin position="99"/>
        <end position="150"/>
    </location>
</feature>
<gene>
    <name evidence="3" type="ORF">Agub_g403</name>
</gene>
<dbReference type="PANTHER" id="PTHR11614">
    <property type="entry name" value="PHOSPHOLIPASE-RELATED"/>
    <property type="match status" value="1"/>
</dbReference>
<feature type="compositionally biased region" description="Low complexity" evidence="1">
    <location>
        <begin position="168"/>
        <end position="192"/>
    </location>
</feature>
<accession>A0AAD3DDZ6</accession>
<comment type="caution">
    <text evidence="3">The sequence shown here is derived from an EMBL/GenBank/DDBJ whole genome shotgun (WGS) entry which is preliminary data.</text>
</comment>
<dbReference type="SUPFAM" id="SSF53474">
    <property type="entry name" value="alpha/beta-Hydrolases"/>
    <property type="match status" value="1"/>
</dbReference>